<dbReference type="EMBL" id="FNBE01000007">
    <property type="protein sequence ID" value="SDF82522.1"/>
    <property type="molecule type" value="Genomic_DNA"/>
</dbReference>
<evidence type="ECO:0000256" key="1">
    <source>
        <dbReference type="SAM" id="MobiDB-lite"/>
    </source>
</evidence>
<gene>
    <name evidence="2" type="ORF">SAMN05216377_10744</name>
</gene>
<dbReference type="OrthoDB" id="4242542at2"/>
<accession>A0A1G7P888</accession>
<evidence type="ECO:0000313" key="3">
    <source>
        <dbReference type="Proteomes" id="UP000198967"/>
    </source>
</evidence>
<sequence length="81" mass="9068">MTGGGEIPEAPPVLDGERVYRIHWVLGTDRLRAVCHCGAERDFEDPVELWEWLLGHPTGHHADPRDSAPPPDDRARILAHT</sequence>
<organism evidence="2 3">
    <name type="scientific">Pseudonocardia oroxyli</name>
    <dbReference type="NCBI Taxonomy" id="366584"/>
    <lineage>
        <taxon>Bacteria</taxon>
        <taxon>Bacillati</taxon>
        <taxon>Actinomycetota</taxon>
        <taxon>Actinomycetes</taxon>
        <taxon>Pseudonocardiales</taxon>
        <taxon>Pseudonocardiaceae</taxon>
        <taxon>Pseudonocardia</taxon>
    </lineage>
</organism>
<feature type="region of interest" description="Disordered" evidence="1">
    <location>
        <begin position="58"/>
        <end position="81"/>
    </location>
</feature>
<reference evidence="2 3" key="1">
    <citation type="submission" date="2016-10" db="EMBL/GenBank/DDBJ databases">
        <authorList>
            <person name="de Groot N.N."/>
        </authorList>
    </citation>
    <scope>NUCLEOTIDE SEQUENCE [LARGE SCALE GENOMIC DNA]</scope>
    <source>
        <strain evidence="2 3">CGMCC 4.3143</strain>
    </source>
</reference>
<evidence type="ECO:0000313" key="2">
    <source>
        <dbReference type="EMBL" id="SDF82522.1"/>
    </source>
</evidence>
<keyword evidence="3" id="KW-1185">Reference proteome</keyword>
<dbReference type="STRING" id="366584.SAMN05216377_10744"/>
<protein>
    <submittedName>
        <fullName evidence="2">Uncharacterized protein</fullName>
    </submittedName>
</protein>
<proteinExistence type="predicted"/>
<dbReference type="Proteomes" id="UP000198967">
    <property type="component" value="Unassembled WGS sequence"/>
</dbReference>
<feature type="compositionally biased region" description="Basic and acidic residues" evidence="1">
    <location>
        <begin position="60"/>
        <end position="81"/>
    </location>
</feature>
<dbReference type="AlphaFoldDB" id="A0A1G7P888"/>
<name>A0A1G7P888_PSEOR</name>
<dbReference type="RefSeq" id="WP_093082949.1">
    <property type="nucleotide sequence ID" value="NZ_FNBE01000007.1"/>
</dbReference>